<dbReference type="PANTHER" id="PTHR39434:SF1">
    <property type="entry name" value="VOC DOMAIN-CONTAINING PROTEIN"/>
    <property type="match status" value="1"/>
</dbReference>
<gene>
    <name evidence="3" type="ORF">BN9_066110</name>
</gene>
<accession>A0A024GG82</accession>
<dbReference type="InterPro" id="IPR029068">
    <property type="entry name" value="Glyas_Bleomycin-R_OHBP_Dase"/>
</dbReference>
<comment type="caution">
    <text evidence="3">The sequence shown here is derived from an EMBL/GenBank/DDBJ whole genome shotgun (WGS) entry which is preliminary data.</text>
</comment>
<dbReference type="Gene3D" id="3.10.180.10">
    <property type="entry name" value="2,3-Dihydroxybiphenyl 1,2-Dioxygenase, domain 1"/>
    <property type="match status" value="1"/>
</dbReference>
<dbReference type="AlphaFoldDB" id="A0A024GG82"/>
<evidence type="ECO:0000313" key="4">
    <source>
        <dbReference type="Proteomes" id="UP000053237"/>
    </source>
</evidence>
<feature type="domain" description="Glyoxalase/fosfomycin resistance/dioxygenase" evidence="2">
    <location>
        <begin position="29"/>
        <end position="150"/>
    </location>
</feature>
<reference evidence="3 4" key="1">
    <citation type="submission" date="2012-05" db="EMBL/GenBank/DDBJ databases">
        <title>Recombination and specialization in a pathogen metapopulation.</title>
        <authorList>
            <person name="Gardiner A."/>
            <person name="Kemen E."/>
            <person name="Schultz-Larsen T."/>
            <person name="MacLean D."/>
            <person name="Van Oosterhout C."/>
            <person name="Jones J.D.G."/>
        </authorList>
    </citation>
    <scope>NUCLEOTIDE SEQUENCE [LARGE SCALE GENOMIC DNA]</scope>
    <source>
        <strain evidence="3 4">Ac Nc2</strain>
    </source>
</reference>
<dbReference type="Pfam" id="PF00903">
    <property type="entry name" value="Glyoxalase"/>
    <property type="match status" value="1"/>
</dbReference>
<dbReference type="EMBL" id="CAIX01000105">
    <property type="protein sequence ID" value="CCI45714.1"/>
    <property type="molecule type" value="Genomic_DNA"/>
</dbReference>
<proteinExistence type="predicted"/>
<protein>
    <recommendedName>
        <fullName evidence="2">Glyoxalase/fosfomycin resistance/dioxygenase domain-containing protein</fullName>
    </recommendedName>
</protein>
<sequence length="166" mass="18997">MRLASRVRQTFAKKNTGRLFSTHALFPFHVAIPVHDLSIAKEFYGNFLGFKEGRSSPVWLDYNMYGHQLVIHGVGKDYKPVDWFNCVDSDDVPVPHYGVILPVAEFHNVSKKVEKGGVSFILEPRIRFRGKPAEQWTMVFKDPSGNNLEFKAMTTPDCLFTKYAEK</sequence>
<evidence type="ECO:0000259" key="2">
    <source>
        <dbReference type="Pfam" id="PF00903"/>
    </source>
</evidence>
<dbReference type="GO" id="GO:0004462">
    <property type="term" value="F:lactoylglutathione lyase activity"/>
    <property type="evidence" value="ECO:0007669"/>
    <property type="project" value="InterPro"/>
</dbReference>
<dbReference type="STRING" id="65357.A0A024GG82"/>
<dbReference type="PANTHER" id="PTHR39434">
    <property type="match status" value="1"/>
</dbReference>
<dbReference type="SUPFAM" id="SSF54593">
    <property type="entry name" value="Glyoxalase/Bleomycin resistance protein/Dihydroxybiphenyl dioxygenase"/>
    <property type="match status" value="1"/>
</dbReference>
<evidence type="ECO:0000313" key="3">
    <source>
        <dbReference type="EMBL" id="CCI45714.1"/>
    </source>
</evidence>
<dbReference type="Proteomes" id="UP000053237">
    <property type="component" value="Unassembled WGS sequence"/>
</dbReference>
<dbReference type="InterPro" id="IPR004360">
    <property type="entry name" value="Glyas_Fos-R_dOase_dom"/>
</dbReference>
<dbReference type="InParanoid" id="A0A024GG82"/>
<dbReference type="PROSITE" id="PS00934">
    <property type="entry name" value="GLYOXALASE_I_1"/>
    <property type="match status" value="1"/>
</dbReference>
<dbReference type="CDD" id="cd08357">
    <property type="entry name" value="VOC_like"/>
    <property type="match status" value="1"/>
</dbReference>
<name>A0A024GG82_9STRA</name>
<dbReference type="InterPro" id="IPR018146">
    <property type="entry name" value="Glyoxalase_1_CS"/>
</dbReference>
<evidence type="ECO:0000256" key="1">
    <source>
        <dbReference type="ARBA" id="ARBA00022723"/>
    </source>
</evidence>
<dbReference type="OrthoDB" id="2580091at2759"/>
<dbReference type="GO" id="GO:0046872">
    <property type="term" value="F:metal ion binding"/>
    <property type="evidence" value="ECO:0007669"/>
    <property type="project" value="UniProtKB-KW"/>
</dbReference>
<keyword evidence="4" id="KW-1185">Reference proteome</keyword>
<organism evidence="3 4">
    <name type="scientific">Albugo candida</name>
    <dbReference type="NCBI Taxonomy" id="65357"/>
    <lineage>
        <taxon>Eukaryota</taxon>
        <taxon>Sar</taxon>
        <taxon>Stramenopiles</taxon>
        <taxon>Oomycota</taxon>
        <taxon>Peronosporomycetes</taxon>
        <taxon>Albuginales</taxon>
        <taxon>Albuginaceae</taxon>
        <taxon>Albugo</taxon>
    </lineage>
</organism>
<keyword evidence="1" id="KW-0479">Metal-binding</keyword>